<dbReference type="EMBL" id="BMDY01000021">
    <property type="protein sequence ID" value="GGB15343.1"/>
    <property type="molecule type" value="Genomic_DNA"/>
</dbReference>
<evidence type="ECO:0000256" key="1">
    <source>
        <dbReference type="SAM" id="MobiDB-lite"/>
    </source>
</evidence>
<keyword evidence="2" id="KW-1133">Transmembrane helix</keyword>
<evidence type="ECO:0000313" key="4">
    <source>
        <dbReference type="Proteomes" id="UP000651977"/>
    </source>
</evidence>
<name>A0ABQ1I4B8_9ALTE</name>
<dbReference type="InterPro" id="IPR021339">
    <property type="entry name" value="DUF2956"/>
</dbReference>
<accession>A0ABQ1I4B8</accession>
<keyword evidence="2" id="KW-0812">Transmembrane</keyword>
<gene>
    <name evidence="3" type="ORF">GCM10007414_31010</name>
</gene>
<evidence type="ECO:0000256" key="2">
    <source>
        <dbReference type="SAM" id="Phobius"/>
    </source>
</evidence>
<sequence length="107" mass="12109">MAKATKSKPSEETIASADALAKANQRPGQTKEQTKLISAGIQKGIEQYKKQQKAKQREADKLRKKQRQPARVEQASSELEAAPKVQYLPWILLVLSWLGFVAYWFSH</sequence>
<feature type="region of interest" description="Disordered" evidence="1">
    <location>
        <begin position="1"/>
        <end position="36"/>
    </location>
</feature>
<evidence type="ECO:0000313" key="3">
    <source>
        <dbReference type="EMBL" id="GGB15343.1"/>
    </source>
</evidence>
<keyword evidence="4" id="KW-1185">Reference proteome</keyword>
<comment type="caution">
    <text evidence="3">The sequence shown here is derived from an EMBL/GenBank/DDBJ whole genome shotgun (WGS) entry which is preliminary data.</text>
</comment>
<feature type="transmembrane region" description="Helical" evidence="2">
    <location>
        <begin position="87"/>
        <end position="105"/>
    </location>
</feature>
<dbReference type="Proteomes" id="UP000651977">
    <property type="component" value="Unassembled WGS sequence"/>
</dbReference>
<dbReference type="Pfam" id="PF11169">
    <property type="entry name" value="DUF2956"/>
    <property type="match status" value="1"/>
</dbReference>
<proteinExistence type="predicted"/>
<protein>
    <submittedName>
        <fullName evidence="3">Membrane protein</fullName>
    </submittedName>
</protein>
<reference evidence="4" key="1">
    <citation type="journal article" date="2019" name="Int. J. Syst. Evol. Microbiol.">
        <title>The Global Catalogue of Microorganisms (GCM) 10K type strain sequencing project: providing services to taxonomists for standard genome sequencing and annotation.</title>
        <authorList>
            <consortium name="The Broad Institute Genomics Platform"/>
            <consortium name="The Broad Institute Genome Sequencing Center for Infectious Disease"/>
            <person name="Wu L."/>
            <person name="Ma J."/>
        </authorList>
    </citation>
    <scope>NUCLEOTIDE SEQUENCE [LARGE SCALE GENOMIC DNA]</scope>
    <source>
        <strain evidence="4">CGMCC 1.10131</strain>
    </source>
</reference>
<keyword evidence="2" id="KW-0472">Membrane</keyword>
<feature type="region of interest" description="Disordered" evidence="1">
    <location>
        <begin position="48"/>
        <end position="76"/>
    </location>
</feature>
<dbReference type="RefSeq" id="WP_055734624.1">
    <property type="nucleotide sequence ID" value="NZ_BMDY01000021.1"/>
</dbReference>
<organism evidence="3 4">
    <name type="scientific">Agarivorans gilvus</name>
    <dbReference type="NCBI Taxonomy" id="680279"/>
    <lineage>
        <taxon>Bacteria</taxon>
        <taxon>Pseudomonadati</taxon>
        <taxon>Pseudomonadota</taxon>
        <taxon>Gammaproteobacteria</taxon>
        <taxon>Alteromonadales</taxon>
        <taxon>Alteromonadaceae</taxon>
        <taxon>Agarivorans</taxon>
    </lineage>
</organism>